<comment type="caution">
    <text evidence="2">The sequence shown here is derived from an EMBL/GenBank/DDBJ whole genome shotgun (WGS) entry which is preliminary data.</text>
</comment>
<evidence type="ECO:0000313" key="3">
    <source>
        <dbReference type="Proteomes" id="UP000721415"/>
    </source>
</evidence>
<dbReference type="EMBL" id="JACBXQ010000002">
    <property type="protein sequence ID" value="MBG9985976.1"/>
    <property type="molecule type" value="Genomic_DNA"/>
</dbReference>
<dbReference type="PANTHER" id="PTHR30543:SF21">
    <property type="entry name" value="NAD(P)H-DEPENDENT FMN REDUCTASE LOT6"/>
    <property type="match status" value="1"/>
</dbReference>
<dbReference type="InterPro" id="IPR005025">
    <property type="entry name" value="FMN_Rdtase-like_dom"/>
</dbReference>
<sequence length="212" mass="23688">MVKIIGIVGNNSTKSTNRTLMQYIARRYKEQAEIDLFEVRDLPMFNKPSNGQIPEKAKEIAAKIEVADGVIISTPEYDLSIPAALSSALAWLSYNIYPFVDKPVMIVGASYGALGSSRAQQHLRSILNAPVIRAIVMPGNEFLLGHSLQAFDENGDLIFPEKVKQLDGYFVDFLKFIRVTEVLSSSHESNVQEAANFYADQFDLQAQRSEKR</sequence>
<reference evidence="2 3" key="1">
    <citation type="submission" date="2020-07" db="EMBL/GenBank/DDBJ databases">
        <title>Facklamia lactis sp. nov., isolated from raw milk.</title>
        <authorList>
            <person name="Doll E.V."/>
            <person name="Huptas C."/>
            <person name="Staib L."/>
            <person name="Wenning M."/>
            <person name="Scherer S."/>
        </authorList>
    </citation>
    <scope>NUCLEOTIDE SEQUENCE [LARGE SCALE GENOMIC DNA]</scope>
    <source>
        <strain evidence="2 3">DSM 111018</strain>
    </source>
</reference>
<dbReference type="PANTHER" id="PTHR30543">
    <property type="entry name" value="CHROMATE REDUCTASE"/>
    <property type="match status" value="1"/>
</dbReference>
<organism evidence="2 3">
    <name type="scientific">Facklamia lactis</name>
    <dbReference type="NCBI Taxonomy" id="2749967"/>
    <lineage>
        <taxon>Bacteria</taxon>
        <taxon>Bacillati</taxon>
        <taxon>Bacillota</taxon>
        <taxon>Bacilli</taxon>
        <taxon>Lactobacillales</taxon>
        <taxon>Aerococcaceae</taxon>
        <taxon>Facklamia</taxon>
    </lineage>
</organism>
<keyword evidence="3" id="KW-1185">Reference proteome</keyword>
<evidence type="ECO:0000259" key="1">
    <source>
        <dbReference type="Pfam" id="PF03358"/>
    </source>
</evidence>
<name>A0ABS0LP87_9LACT</name>
<feature type="domain" description="NADPH-dependent FMN reductase-like" evidence="1">
    <location>
        <begin position="2"/>
        <end position="147"/>
    </location>
</feature>
<evidence type="ECO:0000313" key="2">
    <source>
        <dbReference type="EMBL" id="MBG9985976.1"/>
    </source>
</evidence>
<dbReference type="InterPro" id="IPR050712">
    <property type="entry name" value="NAD(P)H-dep_reductase"/>
</dbReference>
<dbReference type="Gene3D" id="3.40.50.360">
    <property type="match status" value="1"/>
</dbReference>
<dbReference type="InterPro" id="IPR029039">
    <property type="entry name" value="Flavoprotein-like_sf"/>
</dbReference>
<proteinExistence type="predicted"/>
<dbReference type="SUPFAM" id="SSF52218">
    <property type="entry name" value="Flavoproteins"/>
    <property type="match status" value="1"/>
</dbReference>
<dbReference type="RefSeq" id="WP_197114894.1">
    <property type="nucleotide sequence ID" value="NZ_JACBXQ010000002.1"/>
</dbReference>
<gene>
    <name evidence="2" type="ORF">HZY91_03595</name>
</gene>
<protein>
    <submittedName>
        <fullName evidence="2">NAD(P)H-dependent oxidoreductase</fullName>
    </submittedName>
</protein>
<accession>A0ABS0LP87</accession>
<dbReference type="Pfam" id="PF03358">
    <property type="entry name" value="FMN_red"/>
    <property type="match status" value="1"/>
</dbReference>
<dbReference type="Proteomes" id="UP000721415">
    <property type="component" value="Unassembled WGS sequence"/>
</dbReference>